<evidence type="ECO:0000313" key="10">
    <source>
        <dbReference type="Proteomes" id="UP000727407"/>
    </source>
</evidence>
<feature type="compositionally biased region" description="Basic and acidic residues" evidence="7">
    <location>
        <begin position="864"/>
        <end position="875"/>
    </location>
</feature>
<feature type="non-terminal residue" evidence="9">
    <location>
        <position position="2307"/>
    </location>
</feature>
<feature type="compositionally biased region" description="Polar residues" evidence="7">
    <location>
        <begin position="1755"/>
        <end position="1775"/>
    </location>
</feature>
<dbReference type="GO" id="GO:0000978">
    <property type="term" value="F:RNA polymerase II cis-regulatory region sequence-specific DNA binding"/>
    <property type="evidence" value="ECO:0007669"/>
    <property type="project" value="TreeGrafter"/>
</dbReference>
<feature type="compositionally biased region" description="Polar residues" evidence="7">
    <location>
        <begin position="591"/>
        <end position="604"/>
    </location>
</feature>
<evidence type="ECO:0000256" key="4">
    <source>
        <dbReference type="ARBA" id="ARBA00022833"/>
    </source>
</evidence>
<feature type="region of interest" description="Disordered" evidence="7">
    <location>
        <begin position="906"/>
        <end position="975"/>
    </location>
</feature>
<keyword evidence="3 6" id="KW-0863">Zinc-finger</keyword>
<dbReference type="Pfam" id="PF00096">
    <property type="entry name" value="zf-C2H2"/>
    <property type="match status" value="6"/>
</dbReference>
<feature type="region of interest" description="Disordered" evidence="7">
    <location>
        <begin position="1709"/>
        <end position="1775"/>
    </location>
</feature>
<feature type="region of interest" description="Disordered" evidence="7">
    <location>
        <begin position="330"/>
        <end position="399"/>
    </location>
</feature>
<feature type="region of interest" description="Disordered" evidence="7">
    <location>
        <begin position="2287"/>
        <end position="2307"/>
    </location>
</feature>
<feature type="compositionally biased region" description="Basic and acidic residues" evidence="7">
    <location>
        <begin position="911"/>
        <end position="949"/>
    </location>
</feature>
<dbReference type="SUPFAM" id="SSF57667">
    <property type="entry name" value="beta-beta-alpha zinc fingers"/>
    <property type="match status" value="5"/>
</dbReference>
<sequence>MERLAVAVREILEAVEATITEYRTETAQTRVENETLKQQLRELLTPVQDPVLMSSNSGSDEISPCVQQEWSSGLEEPTEPLEGNENQVPSEGVSKDPDTGHSRHWLILEPNMTKLQLLHRALNERLMAAVEQIMEMVGGTVLEYEEETVRARKENEVLRRRLRWMEGENPTDWPDPTAVPGEASLTETLTLESLIIKTEPVDASDFPLYGPDTSLTASVCTTDMEMVYPGTSAPVDASVSDGIVWDSAQSYMAPLDFDPTLSTMARNRSQRRSFACPDCGKVFGREQRLMFHMRVHSAERPYTYRRRKTCFYGDKKRKKKLRGLSKTSREFIEDLSDSSEQTEQSTGWVGISSRAGPSGPEVEPSEASDETSEHTSSSSKLSETSAAKPVGLKAKQGREKSKTAQCLQCNKAFTNVSRLAVHMKTHRKPILNQDEQNVQDDADRADGGSHLTKVIRNNETEVEKAKAIGQRLFQCPECKKIFARSCWLTFHLKSHERERKRQKKKQLQTTNLKDAPQVSEEPKKEVATESSKVHVLKKIFACPYCDKVFAREGWLAPHIRSHTLNQQKSDIHSDAILPNSTKRRTRRVITKPSSSEGGNEQNKISEQSLEETETSEIVSDQPKNDPAASQSITMELKTNPETKIIITNDSINNETETISNETETVTNKIPEEPKPVPEESPVKKGVKKSKKRFPCRECGKVYLLAGWLKTHKKMHKKERIVEENRRQLLLMKEFGQNDNKEGEQSLVETNVVEKKQKKQKKNLGLQDGLDEKKKKKSQLTNEVLLKTMDNSSDVQTAAEKSKDSDGATRGRCVCKDCGKVYARKNWLSLHMLGHRKALLALPQKANDDALKSDGQTTQEGSSTEDSKGQKGKEGGKASFPCPFCDKVFPRAMRLMVHMQIHSGEKPYSYRQRKEQFYSDPTRPRVPDTDKQEPAVEGNDAKGKDGENEVTRSQTSAVSQDHASTTEPMETVPPQSVCTGRKFSLLPLQSSAAATIHSTTVTRTDSKSDSNFSLQPRIVLDPVITESSHSASSEKGDCKAVIVENSDIQMLGLEMNYAATGGEVKSHLPQTLLENSQPCASQNVLAETDHPPVLGVKIGPVHKYHGTPCSEKLLVSMQDQQCSDSPKHRKSEICQRESHVESREYSLFDVKQHKVQHDPEHLETAVESQQSGGQVHTQGNSRFPGVVKAKNIPPHSTDLALKTVPEFVPTESSTSTICQVSHTESGYMVLSDVSDDDEWANVSSNPDGKKEKQTLKIFTPLHEWMGDTGSVPSSSYKPSDSDSNVMFMLEKAGEQNVIDGTLVNRGDMAATSVQQTDEPSSSGQKKWFTCLSCDLTFASEASLTQHMKVHAVSAGTYQKSNAFKTVKKRVKNNETKLKQPVVQVQTSEVGSADSTDTSETSGKSDSALINVSTAKLSGCCPDTHSATSRRSRADSKTVDRKSKKGTRTPHCCYCGKACEKIELHLMHDHPKEPKVMEAFHFSNTLEERKRLLRLLCSNKKLQDVYTSRNKKDDDHVHCIFCQGYYQRKQFWKHALICKQKQLKVSILPEPGSSTDLPNISPRSRQSLVQKTSDPESGKLVKDTFHGSVQPAIPESVNLPPPKAQYHTTHNYLYSLSAVSGTFSAEVNSILDQGSIIGTGNSSAMMNLASESSGPLDSAIEYTDAPGREFGPNTVQDALVENENFTCTPLRTKATLEKDLEIFNLKPENELSNVRQPSSSVLSSPDIGSHNPQRKTNQDCQSSSPLHCSEKHVAPQDSLSSIHTGSSDSQPSTNLKSDWTNIATVDFEQSLRFNSEPEQTASMMPELVSEGTAKSNPHSESTKFLTANILTSDAQESANPDTGNDFSHDFGNGEHRAPDIGSICDLIPDEFVSEKQQTTNPERSSAAEKQFDFEGHVRDDTEEGGKYTTGQDSQMKPLDLDYKAASKRRKESRSRDTKRRRQSDSLQQTSPEERKSSPVSSQAPEMKCGLQISDVWKSLKTRKGKSKLQPKKTHYCLYCRKPSLQMKRHLLSIHAKEPEVAKALRYDKKSKERKQLLDLLQTKGNLLHKDVHVDMSIPLSEELLLANQASSPHSNRGTSKLENPNDESVSTDVSDTEEIGLVGEKMLADLESQTDLTPDTSLVRTDHERKSTTCSFSANDESQTIKSEDKAPDAYQSSWKEHMLGNTCRRRSSRIRAQPIKIKDNPSDEAQSLSQSSNQHICRHCSATFCSSYHLRRHEYTHTDERPYWCSECNVGFIQKYRYRNHRMTRHGETQSSEFKDPSTRHTKLSHSEGNLVENKLHLQQLDHSTTATSELSSNADETPVLTER</sequence>
<feature type="compositionally biased region" description="Basic and acidic residues" evidence="7">
    <location>
        <begin position="2248"/>
        <end position="2262"/>
    </location>
</feature>
<feature type="compositionally biased region" description="Polar residues" evidence="7">
    <location>
        <begin position="1872"/>
        <end position="1881"/>
    </location>
</feature>
<feature type="region of interest" description="Disordered" evidence="7">
    <location>
        <begin position="2131"/>
        <end position="2193"/>
    </location>
</feature>
<keyword evidence="1" id="KW-0479">Metal-binding</keyword>
<reference evidence="9" key="1">
    <citation type="submission" date="2020-07" db="EMBL/GenBank/DDBJ databases">
        <title>Clarias magur genome sequencing, assembly and annotation.</title>
        <authorList>
            <person name="Kushwaha B."/>
            <person name="Kumar R."/>
            <person name="Das P."/>
            <person name="Joshi C.G."/>
            <person name="Kumar D."/>
            <person name="Nagpure N.S."/>
            <person name="Pandey M."/>
            <person name="Agarwal S."/>
            <person name="Srivastava S."/>
            <person name="Singh M."/>
            <person name="Sahoo L."/>
            <person name="Jayasankar P."/>
            <person name="Meher P.K."/>
            <person name="Koringa P.G."/>
            <person name="Iquebal M.A."/>
            <person name="Das S.P."/>
            <person name="Bit A."/>
            <person name="Patnaik S."/>
            <person name="Patel N."/>
            <person name="Shah T.M."/>
            <person name="Hinsu A."/>
            <person name="Jena J.K."/>
        </authorList>
    </citation>
    <scope>NUCLEOTIDE SEQUENCE</scope>
    <source>
        <strain evidence="9">CIFAMagur01</strain>
        <tissue evidence="9">Testis</tissue>
    </source>
</reference>
<feature type="compositionally biased region" description="Polar residues" evidence="7">
    <location>
        <begin position="2287"/>
        <end position="2299"/>
    </location>
</feature>
<evidence type="ECO:0000313" key="9">
    <source>
        <dbReference type="EMBL" id="KAF5903760.1"/>
    </source>
</evidence>
<feature type="compositionally biased region" description="Polar residues" evidence="7">
    <location>
        <begin position="2131"/>
        <end position="2143"/>
    </location>
</feature>
<keyword evidence="2" id="KW-0677">Repeat</keyword>
<dbReference type="Proteomes" id="UP000727407">
    <property type="component" value="Unassembled WGS sequence"/>
</dbReference>
<feature type="compositionally biased region" description="Polar residues" evidence="7">
    <location>
        <begin position="1728"/>
        <end position="1744"/>
    </location>
</feature>
<feature type="region of interest" description="Disordered" evidence="7">
    <location>
        <begin position="736"/>
        <end position="787"/>
    </location>
</feature>
<gene>
    <name evidence="9" type="ORF">DAT39_006470</name>
</gene>
<feature type="compositionally biased region" description="Basic and acidic residues" evidence="7">
    <location>
        <begin position="1844"/>
        <end position="1856"/>
    </location>
</feature>
<feature type="domain" description="C2H2-type" evidence="8">
    <location>
        <begin position="473"/>
        <end position="500"/>
    </location>
</feature>
<dbReference type="SMART" id="SM00355">
    <property type="entry name" value="ZnF_C2H2"/>
    <property type="match status" value="11"/>
</dbReference>
<name>A0A8J4U179_CLAMG</name>
<feature type="compositionally biased region" description="Polar residues" evidence="7">
    <location>
        <begin position="2066"/>
        <end position="2091"/>
    </location>
</feature>
<feature type="compositionally biased region" description="Low complexity" evidence="7">
    <location>
        <begin position="374"/>
        <end position="387"/>
    </location>
</feature>
<feature type="compositionally biased region" description="Polar residues" evidence="7">
    <location>
        <begin position="1833"/>
        <end position="1843"/>
    </location>
</feature>
<feature type="region of interest" description="Disordered" evidence="7">
    <location>
        <begin position="498"/>
        <end position="528"/>
    </location>
</feature>
<dbReference type="GO" id="GO:0031519">
    <property type="term" value="C:PcG protein complex"/>
    <property type="evidence" value="ECO:0007669"/>
    <property type="project" value="TreeGrafter"/>
</dbReference>
<feature type="compositionally biased region" description="Polar residues" evidence="7">
    <location>
        <begin position="1709"/>
        <end position="1721"/>
    </location>
</feature>
<feature type="domain" description="C2H2-type" evidence="8">
    <location>
        <begin position="2226"/>
        <end position="2253"/>
    </location>
</feature>
<evidence type="ECO:0000256" key="3">
    <source>
        <dbReference type="ARBA" id="ARBA00022771"/>
    </source>
</evidence>
<dbReference type="GO" id="GO:0000981">
    <property type="term" value="F:DNA-binding transcription factor activity, RNA polymerase II-specific"/>
    <property type="evidence" value="ECO:0007669"/>
    <property type="project" value="TreeGrafter"/>
</dbReference>
<feature type="domain" description="C2H2-type" evidence="8">
    <location>
        <begin position="274"/>
        <end position="301"/>
    </location>
</feature>
<evidence type="ECO:0000259" key="8">
    <source>
        <dbReference type="PROSITE" id="PS50157"/>
    </source>
</evidence>
<feature type="region of interest" description="Disordered" evidence="7">
    <location>
        <begin position="1373"/>
        <end position="1405"/>
    </location>
</feature>
<dbReference type="FunFam" id="3.30.160.60:FF:000182">
    <property type="entry name" value="zinc finger protein 366"/>
    <property type="match status" value="1"/>
</dbReference>
<feature type="compositionally biased region" description="Basic and acidic residues" evidence="7">
    <location>
        <begin position="1430"/>
        <end position="1439"/>
    </location>
</feature>
<evidence type="ECO:0000256" key="6">
    <source>
        <dbReference type="PROSITE-ProRule" id="PRU00042"/>
    </source>
</evidence>
<keyword evidence="10" id="KW-1185">Reference proteome</keyword>
<keyword evidence="4" id="KW-0862">Zinc</keyword>
<feature type="domain" description="C2H2-type" evidence="8">
    <location>
        <begin position="404"/>
        <end position="426"/>
    </location>
</feature>
<protein>
    <submittedName>
        <fullName evidence="9">Zinc finger protein 91-like isoform X2</fullName>
    </submittedName>
</protein>
<dbReference type="PROSITE" id="PS50157">
    <property type="entry name" value="ZINC_FINGER_C2H2_2"/>
    <property type="match status" value="9"/>
</dbReference>
<feature type="compositionally biased region" description="Polar residues" evidence="7">
    <location>
        <begin position="950"/>
        <end position="975"/>
    </location>
</feature>
<feature type="region of interest" description="Disordered" evidence="7">
    <location>
        <begin position="50"/>
        <end position="100"/>
    </location>
</feature>
<dbReference type="GO" id="GO:0005667">
    <property type="term" value="C:transcription regulator complex"/>
    <property type="evidence" value="ECO:0007669"/>
    <property type="project" value="TreeGrafter"/>
</dbReference>
<feature type="compositionally biased region" description="Basic and acidic residues" evidence="7">
    <location>
        <begin position="1883"/>
        <end position="1903"/>
    </location>
</feature>
<dbReference type="InterPro" id="IPR013087">
    <property type="entry name" value="Znf_C2H2_type"/>
</dbReference>
<dbReference type="GO" id="GO:0008270">
    <property type="term" value="F:zinc ion binding"/>
    <property type="evidence" value="ECO:0007669"/>
    <property type="project" value="UniProtKB-KW"/>
</dbReference>
<feature type="region of interest" description="Disordered" evidence="7">
    <location>
        <begin position="1872"/>
        <end position="1963"/>
    </location>
</feature>
<feature type="compositionally biased region" description="Polar residues" evidence="7">
    <location>
        <begin position="53"/>
        <end position="71"/>
    </location>
</feature>
<accession>A0A8J4U179</accession>
<dbReference type="OrthoDB" id="8939517at2759"/>
<dbReference type="Gene3D" id="3.30.160.60">
    <property type="entry name" value="Classic Zinc Finger"/>
    <property type="match status" value="7"/>
</dbReference>
<feature type="region of interest" description="Disordered" evidence="7">
    <location>
        <begin position="1419"/>
        <end position="1445"/>
    </location>
</feature>
<evidence type="ECO:0000256" key="1">
    <source>
        <dbReference type="ARBA" id="ARBA00022723"/>
    </source>
</evidence>
<feature type="compositionally biased region" description="Basic and acidic residues" evidence="7">
    <location>
        <begin position="669"/>
        <end position="682"/>
    </location>
</feature>
<organism evidence="9 10">
    <name type="scientific">Clarias magur</name>
    <name type="common">Asian catfish</name>
    <name type="synonym">Macropteronotus magur</name>
    <dbReference type="NCBI Taxonomy" id="1594786"/>
    <lineage>
        <taxon>Eukaryota</taxon>
        <taxon>Metazoa</taxon>
        <taxon>Chordata</taxon>
        <taxon>Craniata</taxon>
        <taxon>Vertebrata</taxon>
        <taxon>Euteleostomi</taxon>
        <taxon>Actinopterygii</taxon>
        <taxon>Neopterygii</taxon>
        <taxon>Teleostei</taxon>
        <taxon>Ostariophysi</taxon>
        <taxon>Siluriformes</taxon>
        <taxon>Clariidae</taxon>
        <taxon>Clarias</taxon>
    </lineage>
</organism>
<evidence type="ECO:0000256" key="2">
    <source>
        <dbReference type="ARBA" id="ARBA00022737"/>
    </source>
</evidence>
<feature type="region of interest" description="Disordered" evidence="7">
    <location>
        <begin position="1547"/>
        <end position="1575"/>
    </location>
</feature>
<dbReference type="PANTHER" id="PTHR14003">
    <property type="entry name" value="TRANSCRIPTIONAL REPRESSOR PROTEIN YY"/>
    <property type="match status" value="1"/>
</dbReference>
<dbReference type="InterPro" id="IPR036236">
    <property type="entry name" value="Znf_C2H2_sf"/>
</dbReference>
<feature type="compositionally biased region" description="Polar residues" evidence="7">
    <location>
        <begin position="1550"/>
        <end position="1570"/>
    </location>
</feature>
<feature type="domain" description="C2H2-type" evidence="8">
    <location>
        <begin position="540"/>
        <end position="567"/>
    </location>
</feature>
<feature type="compositionally biased region" description="Polar residues" evidence="7">
    <location>
        <begin position="853"/>
        <end position="863"/>
    </location>
</feature>
<dbReference type="PANTHER" id="PTHR14003:SF23">
    <property type="entry name" value="ZINC FINGER PROTEIN 143"/>
    <property type="match status" value="1"/>
</dbReference>
<feature type="domain" description="C2H2-type" evidence="8">
    <location>
        <begin position="1327"/>
        <end position="1350"/>
    </location>
</feature>
<feature type="compositionally biased region" description="Polar residues" evidence="7">
    <location>
        <begin position="1381"/>
        <end position="1405"/>
    </location>
</feature>
<feature type="region of interest" description="Disordered" evidence="7">
    <location>
        <begin position="849"/>
        <end position="876"/>
    </location>
</feature>
<dbReference type="PROSITE" id="PS00028">
    <property type="entry name" value="ZINC_FINGER_C2H2_1"/>
    <property type="match status" value="10"/>
</dbReference>
<feature type="compositionally biased region" description="Low complexity" evidence="7">
    <location>
        <begin position="658"/>
        <end position="667"/>
    </location>
</feature>
<evidence type="ECO:0000256" key="7">
    <source>
        <dbReference type="SAM" id="MobiDB-lite"/>
    </source>
</evidence>
<comment type="caution">
    <text evidence="9">The sequence shown here is derived from an EMBL/GenBank/DDBJ whole genome shotgun (WGS) entry which is preliminary data.</text>
</comment>
<feature type="region of interest" description="Disordered" evidence="7">
    <location>
        <begin position="2066"/>
        <end position="2092"/>
    </location>
</feature>
<feature type="region of interest" description="Disordered" evidence="7">
    <location>
        <begin position="1833"/>
        <end position="1859"/>
    </location>
</feature>
<feature type="region of interest" description="Disordered" evidence="7">
    <location>
        <begin position="2247"/>
        <end position="2271"/>
    </location>
</feature>
<feature type="domain" description="C2H2-type" evidence="8">
    <location>
        <begin position="879"/>
        <end position="906"/>
    </location>
</feature>
<feature type="region of interest" description="Disordered" evidence="7">
    <location>
        <begin position="658"/>
        <end position="687"/>
    </location>
</feature>
<dbReference type="GO" id="GO:0000785">
    <property type="term" value="C:chromatin"/>
    <property type="evidence" value="ECO:0007669"/>
    <property type="project" value="TreeGrafter"/>
</dbReference>
<feature type="domain" description="C2H2-type" evidence="8">
    <location>
        <begin position="693"/>
        <end position="720"/>
    </location>
</feature>
<dbReference type="EMBL" id="QNUK01000068">
    <property type="protein sequence ID" value="KAF5903760.1"/>
    <property type="molecule type" value="Genomic_DNA"/>
</dbReference>
<evidence type="ECO:0000256" key="5">
    <source>
        <dbReference type="ARBA" id="ARBA00023242"/>
    </source>
</evidence>
<feature type="compositionally biased region" description="Polar residues" evidence="7">
    <location>
        <begin position="338"/>
        <end position="347"/>
    </location>
</feature>
<keyword evidence="5" id="KW-0539">Nucleus</keyword>
<feature type="domain" description="C2H2-type" evidence="8">
    <location>
        <begin position="2198"/>
        <end position="2225"/>
    </location>
</feature>
<feature type="compositionally biased region" description="Basic residues" evidence="7">
    <location>
        <begin position="1923"/>
        <end position="1939"/>
    </location>
</feature>
<feature type="region of interest" description="Disordered" evidence="7">
    <location>
        <begin position="570"/>
        <end position="629"/>
    </location>
</feature>
<proteinExistence type="predicted"/>